<reference evidence="2" key="1">
    <citation type="submission" date="2017-02" db="EMBL/GenBank/DDBJ databases">
        <authorList>
            <person name="Varghese N."/>
            <person name="Submissions S."/>
        </authorList>
    </citation>
    <scope>NUCLEOTIDE SEQUENCE [LARGE SCALE GENOMIC DNA]</scope>
    <source>
        <strain evidence="2">USBA 833</strain>
    </source>
</reference>
<accession>A0A1T4YC10</accession>
<dbReference type="InterPro" id="IPR018755">
    <property type="entry name" value="Phage_Mu_Gp48"/>
</dbReference>
<name>A0A1T4YC10_9CLOT</name>
<keyword evidence="2" id="KW-1185">Reference proteome</keyword>
<dbReference type="STRING" id="1147123.SAMN05443428_1356"/>
<evidence type="ECO:0008006" key="3">
    <source>
        <dbReference type="Google" id="ProtNLM"/>
    </source>
</evidence>
<protein>
    <recommendedName>
        <fullName evidence="3">DUF2313 domain-containing protein</fullName>
    </recommendedName>
</protein>
<evidence type="ECO:0000313" key="2">
    <source>
        <dbReference type="Proteomes" id="UP000190105"/>
    </source>
</evidence>
<proteinExistence type="predicted"/>
<dbReference type="OrthoDB" id="1629754at2"/>
<dbReference type="Proteomes" id="UP000190105">
    <property type="component" value="Unassembled WGS sequence"/>
</dbReference>
<organism evidence="1 2">
    <name type="scientific">Caloramator quimbayensis</name>
    <dbReference type="NCBI Taxonomy" id="1147123"/>
    <lineage>
        <taxon>Bacteria</taxon>
        <taxon>Bacillati</taxon>
        <taxon>Bacillota</taxon>
        <taxon>Clostridia</taxon>
        <taxon>Eubacteriales</taxon>
        <taxon>Clostridiaceae</taxon>
        <taxon>Caloramator</taxon>
    </lineage>
</organism>
<evidence type="ECO:0000313" key="1">
    <source>
        <dbReference type="EMBL" id="SKA99309.1"/>
    </source>
</evidence>
<gene>
    <name evidence="1" type="ORF">SAMN05443428_1356</name>
</gene>
<sequence length="180" mass="20306">MSRDVTKLVPPYLLESAVFQTLYSIENTELNAIETAINDILNQCFIDTATWGLKYWKQFLGITVDENKPAEYRRSVIKSKVRGSGRITVNLIKTVAESYSNGEVAITENVAPYTFEVKSIGTRGIPPNLDDLKNAINEIKPAHLAIIYTFTYTVWSEVKSITWGQVKTGTWGDLRTRKVI</sequence>
<dbReference type="AlphaFoldDB" id="A0A1T4YC10"/>
<dbReference type="EMBL" id="FUYH01000035">
    <property type="protein sequence ID" value="SKA99309.1"/>
    <property type="molecule type" value="Genomic_DNA"/>
</dbReference>
<dbReference type="RefSeq" id="WP_078697687.1">
    <property type="nucleotide sequence ID" value="NZ_FUYH01000035.1"/>
</dbReference>
<dbReference type="Pfam" id="PF10076">
    <property type="entry name" value="Phage_Mu_Gp48"/>
    <property type="match status" value="1"/>
</dbReference>